<dbReference type="InterPro" id="IPR001173">
    <property type="entry name" value="Glyco_trans_2-like"/>
</dbReference>
<evidence type="ECO:0000313" key="6">
    <source>
        <dbReference type="EMBL" id="MBS1258928.1"/>
    </source>
</evidence>
<dbReference type="SUPFAM" id="SSF53448">
    <property type="entry name" value="Nucleotide-diphospho-sugar transferases"/>
    <property type="match status" value="1"/>
</dbReference>
<feature type="transmembrane region" description="Helical" evidence="4">
    <location>
        <begin position="342"/>
        <end position="368"/>
    </location>
</feature>
<keyword evidence="4" id="KW-0472">Membrane</keyword>
<reference evidence="6" key="1">
    <citation type="journal article" date="2021" name="ISME J.">
        <title>Fine-scale metabolic discontinuity in a stratified prokaryote microbiome of a Red Sea deep halocline.</title>
        <authorList>
            <person name="Michoud G."/>
            <person name="Ngugi D.K."/>
            <person name="Barozzi A."/>
            <person name="Merlino G."/>
            <person name="Calleja M.L."/>
            <person name="Delgado-Huertas A."/>
            <person name="Moran X.A.G."/>
            <person name="Daffonchio D."/>
        </authorList>
    </citation>
    <scope>NUCLEOTIDE SEQUENCE</scope>
    <source>
        <strain evidence="6">SuakinDeep_MAG55_1</strain>
    </source>
</reference>
<dbReference type="PANTHER" id="PTHR43630:SF1">
    <property type="entry name" value="POLY-BETA-1,6-N-ACETYL-D-GLUCOSAMINE SYNTHASE"/>
    <property type="match status" value="1"/>
</dbReference>
<dbReference type="Proteomes" id="UP000722750">
    <property type="component" value="Unassembled WGS sequence"/>
</dbReference>
<evidence type="ECO:0000256" key="3">
    <source>
        <dbReference type="ARBA" id="ARBA00022679"/>
    </source>
</evidence>
<evidence type="ECO:0000313" key="7">
    <source>
        <dbReference type="Proteomes" id="UP000722750"/>
    </source>
</evidence>
<keyword evidence="3" id="KW-0808">Transferase</keyword>
<evidence type="ECO:0000256" key="1">
    <source>
        <dbReference type="ARBA" id="ARBA00006739"/>
    </source>
</evidence>
<dbReference type="CDD" id="cd06423">
    <property type="entry name" value="CESA_like"/>
    <property type="match status" value="1"/>
</dbReference>
<name>A0A942A159_9BACT</name>
<dbReference type="EMBL" id="JAANXD010000076">
    <property type="protein sequence ID" value="MBS1258928.1"/>
    <property type="molecule type" value="Genomic_DNA"/>
</dbReference>
<comment type="similarity">
    <text evidence="1">Belongs to the glycosyltransferase 2 family.</text>
</comment>
<feature type="transmembrane region" description="Helical" evidence="4">
    <location>
        <begin position="24"/>
        <end position="44"/>
    </location>
</feature>
<dbReference type="AlphaFoldDB" id="A0A942A159"/>
<organism evidence="6 7">
    <name type="scientific">Candidatus Scalindua arabica</name>
    <dbReference type="NCBI Taxonomy" id="1127984"/>
    <lineage>
        <taxon>Bacteria</taxon>
        <taxon>Pseudomonadati</taxon>
        <taxon>Planctomycetota</taxon>
        <taxon>Candidatus Brocadiia</taxon>
        <taxon>Candidatus Brocadiales</taxon>
        <taxon>Candidatus Scalinduaceae</taxon>
        <taxon>Candidatus Scalindua</taxon>
    </lineage>
</organism>
<keyword evidence="2" id="KW-0328">Glycosyltransferase</keyword>
<proteinExistence type="inferred from homology"/>
<keyword evidence="4" id="KW-0812">Transmembrane</keyword>
<protein>
    <recommendedName>
        <fullName evidence="5">Glycosyltransferase 2-like domain-containing protein</fullName>
    </recommendedName>
</protein>
<keyword evidence="4" id="KW-1133">Transmembrane helix</keyword>
<dbReference type="Gene3D" id="3.90.550.10">
    <property type="entry name" value="Spore Coat Polysaccharide Biosynthesis Protein SpsA, Chain A"/>
    <property type="match status" value="1"/>
</dbReference>
<dbReference type="GO" id="GO:0016757">
    <property type="term" value="F:glycosyltransferase activity"/>
    <property type="evidence" value="ECO:0007669"/>
    <property type="project" value="UniProtKB-KW"/>
</dbReference>
<feature type="transmembrane region" description="Helical" evidence="4">
    <location>
        <begin position="318"/>
        <end position="336"/>
    </location>
</feature>
<dbReference type="PANTHER" id="PTHR43630">
    <property type="entry name" value="POLY-BETA-1,6-N-ACETYL-D-GLUCOSAMINE SYNTHASE"/>
    <property type="match status" value="1"/>
</dbReference>
<dbReference type="Pfam" id="PF00535">
    <property type="entry name" value="Glycos_transf_2"/>
    <property type="match status" value="1"/>
</dbReference>
<sequence>MEWLINNIFSYLDWSVYEVHRMDLWALLGVYASFLMIDGPRYILTKIIMLFHDVAVELGGKLDCEKQEALAYQPRVSIICPGKDEREHITGTIESLLAQDYPDFEIIVIDDGSSDDTWGVLEPYIEHPQVKLFRRQIAGGKSSAANMGLKLADPKSEVIVIVDSDSSYHKNAISEIIAPFKDPKVGGVSGNIRAKNWDENLITRFQAADYLHSVSLGRRFTSWAGTLAICSGAFGAFRKSLVEAVGGWDVGPGEDGDLTIKMRKIGYDIRFAPHATCFTDVPNSWRGWWKQRRRWNRGLIRYKMRKHFDMAIPGSDSYSFTNMLVILDVFFLRIFLNYSFFFYFTTAILFAPAYSPLILSLTFMGYFFSNCLQMAIQLYYSEEPLEDLKILSASLIMYPYRLGQRIIRLISVTEEIFARRSYRDPYVPSRVGEATIHW</sequence>
<feature type="domain" description="Glycosyltransferase 2-like" evidence="5">
    <location>
        <begin position="77"/>
        <end position="245"/>
    </location>
</feature>
<dbReference type="InterPro" id="IPR029044">
    <property type="entry name" value="Nucleotide-diphossugar_trans"/>
</dbReference>
<comment type="caution">
    <text evidence="6">The sequence shown here is derived from an EMBL/GenBank/DDBJ whole genome shotgun (WGS) entry which is preliminary data.</text>
</comment>
<evidence type="ECO:0000259" key="5">
    <source>
        <dbReference type="Pfam" id="PF00535"/>
    </source>
</evidence>
<evidence type="ECO:0000256" key="4">
    <source>
        <dbReference type="SAM" id="Phobius"/>
    </source>
</evidence>
<accession>A0A942A159</accession>
<gene>
    <name evidence="6" type="ORF">MAG551_01992</name>
</gene>
<evidence type="ECO:0000256" key="2">
    <source>
        <dbReference type="ARBA" id="ARBA00022676"/>
    </source>
</evidence>